<dbReference type="RefSeq" id="WP_232879081.1">
    <property type="nucleotide sequence ID" value="NZ_JAJSOJ010000078.1"/>
</dbReference>
<protein>
    <submittedName>
        <fullName evidence="1">Uncharacterized protein</fullName>
    </submittedName>
</protein>
<evidence type="ECO:0000313" key="1">
    <source>
        <dbReference type="EMBL" id="MCE0745439.1"/>
    </source>
</evidence>
<reference evidence="1 2" key="1">
    <citation type="submission" date="2021-12" db="EMBL/GenBank/DDBJ databases">
        <title>Genome sequence of Acetobacter sicerae DmPark20a_162.</title>
        <authorList>
            <person name="Chaston J.M."/>
        </authorList>
    </citation>
    <scope>NUCLEOTIDE SEQUENCE [LARGE SCALE GENOMIC DNA]</scope>
    <source>
        <strain evidence="1 2">DmPark20a_162</strain>
    </source>
</reference>
<dbReference type="Proteomes" id="UP001521074">
    <property type="component" value="Unassembled WGS sequence"/>
</dbReference>
<organism evidence="1 2">
    <name type="scientific">Acetobacter sicerae</name>
    <dbReference type="NCBI Taxonomy" id="85325"/>
    <lineage>
        <taxon>Bacteria</taxon>
        <taxon>Pseudomonadati</taxon>
        <taxon>Pseudomonadota</taxon>
        <taxon>Alphaproteobacteria</taxon>
        <taxon>Acetobacterales</taxon>
        <taxon>Acetobacteraceae</taxon>
        <taxon>Acetobacter</taxon>
    </lineage>
</organism>
<proteinExistence type="predicted"/>
<keyword evidence="2" id="KW-1185">Reference proteome</keyword>
<evidence type="ECO:0000313" key="2">
    <source>
        <dbReference type="Proteomes" id="UP001521074"/>
    </source>
</evidence>
<name>A0ABS8VYP7_9PROT</name>
<sequence length="143" mass="16258">MKWQYKTVIWYSNDGGKKTADEVPSITSDDGVTVIWTKTVPVPGIITIVYQKNNIEGRFFMSNEVVGNDVSFSMCVSAPNMYYRTPGSAAPEIPRDYVNPTPDEIEDVKRHLREAIPLMRYSPFQPLTNYIAGRPFNVKEISF</sequence>
<comment type="caution">
    <text evidence="1">The sequence shown here is derived from an EMBL/GenBank/DDBJ whole genome shotgun (WGS) entry which is preliminary data.</text>
</comment>
<gene>
    <name evidence="1" type="ORF">LWC05_16325</name>
</gene>
<accession>A0ABS8VYP7</accession>
<dbReference type="EMBL" id="JAJSOJ010000078">
    <property type="protein sequence ID" value="MCE0745439.1"/>
    <property type="molecule type" value="Genomic_DNA"/>
</dbReference>